<dbReference type="EMBL" id="MU069688">
    <property type="protein sequence ID" value="KAF5835796.1"/>
    <property type="molecule type" value="Genomic_DNA"/>
</dbReference>
<keyword evidence="2" id="KW-1185">Reference proteome</keyword>
<accession>A0ABQ7GMG6</accession>
<evidence type="ECO:0000313" key="2">
    <source>
        <dbReference type="Proteomes" id="UP000815325"/>
    </source>
</evidence>
<gene>
    <name evidence="1" type="ORF">DUNSADRAFT_6885</name>
</gene>
<proteinExistence type="predicted"/>
<comment type="caution">
    <text evidence="1">The sequence shown here is derived from an EMBL/GenBank/DDBJ whole genome shotgun (WGS) entry which is preliminary data.</text>
</comment>
<name>A0ABQ7GMG6_DUNSA</name>
<evidence type="ECO:0000313" key="1">
    <source>
        <dbReference type="EMBL" id="KAF5835796.1"/>
    </source>
</evidence>
<sequence>MTLRLMRQVPTTLACCFSARVSLKCSKMQAPCQPGMYSLYRIGKLIMRANLAASGNTSITSTNGLVSTEVVSSAFLMCNLAFASNQKLSAPVRR</sequence>
<protein>
    <recommendedName>
        <fullName evidence="3">Secreted protein</fullName>
    </recommendedName>
</protein>
<reference evidence="1" key="1">
    <citation type="submission" date="2017-08" db="EMBL/GenBank/DDBJ databases">
        <authorList>
            <person name="Polle J.E."/>
            <person name="Barry K."/>
            <person name="Cushman J."/>
            <person name="Schmutz J."/>
            <person name="Tran D."/>
            <person name="Hathwaick L.T."/>
            <person name="Yim W.C."/>
            <person name="Jenkins J."/>
            <person name="Mckie-Krisberg Z.M."/>
            <person name="Prochnik S."/>
            <person name="Lindquist E."/>
            <person name="Dockter R.B."/>
            <person name="Adam C."/>
            <person name="Molina H."/>
            <person name="Bunkerborg J."/>
            <person name="Jin E."/>
            <person name="Buchheim M."/>
            <person name="Magnuson J."/>
        </authorList>
    </citation>
    <scope>NUCLEOTIDE SEQUENCE</scope>
    <source>
        <strain evidence="1">CCAP 19/18</strain>
    </source>
</reference>
<evidence type="ECO:0008006" key="3">
    <source>
        <dbReference type="Google" id="ProtNLM"/>
    </source>
</evidence>
<organism evidence="1 2">
    <name type="scientific">Dunaliella salina</name>
    <name type="common">Green alga</name>
    <name type="synonym">Protococcus salinus</name>
    <dbReference type="NCBI Taxonomy" id="3046"/>
    <lineage>
        <taxon>Eukaryota</taxon>
        <taxon>Viridiplantae</taxon>
        <taxon>Chlorophyta</taxon>
        <taxon>core chlorophytes</taxon>
        <taxon>Chlorophyceae</taxon>
        <taxon>CS clade</taxon>
        <taxon>Chlamydomonadales</taxon>
        <taxon>Dunaliellaceae</taxon>
        <taxon>Dunaliella</taxon>
    </lineage>
</organism>
<dbReference type="Proteomes" id="UP000815325">
    <property type="component" value="Unassembled WGS sequence"/>
</dbReference>